<reference evidence="2 3" key="1">
    <citation type="journal article" date="2015" name="Nature">
        <title>rRNA introns, odd ribosomes, and small enigmatic genomes across a large radiation of phyla.</title>
        <authorList>
            <person name="Brown C.T."/>
            <person name="Hug L.A."/>
            <person name="Thomas B.C."/>
            <person name="Sharon I."/>
            <person name="Castelle C.J."/>
            <person name="Singh A."/>
            <person name="Wilkins M.J."/>
            <person name="Williams K.H."/>
            <person name="Banfield J.F."/>
        </authorList>
    </citation>
    <scope>NUCLEOTIDE SEQUENCE [LARGE SCALE GENOMIC DNA]</scope>
</reference>
<accession>A0A0G0UYS4</accession>
<sequence>MRTLIGLAILLVVILGLVWYVQRDSSFMSNLFNRSDSGESTEEGKGQDQQTGEESPDSAGTTPETMLTCTPELFAMDCAAAQDPVCSVDTVIRADGSESTSRTEYISACHYCKFFGPDNVMDFGDEKVRTQGYTVGTCTASPATSDQKGGN</sequence>
<evidence type="ECO:0000313" key="3">
    <source>
        <dbReference type="Proteomes" id="UP000034961"/>
    </source>
</evidence>
<name>A0A0G0UYS4_9BACT</name>
<organism evidence="2 3">
    <name type="scientific">Candidatus Roizmanbacteria bacterium GW2011_GWA1_41_13</name>
    <dbReference type="NCBI Taxonomy" id="1618474"/>
    <lineage>
        <taxon>Bacteria</taxon>
        <taxon>Candidatus Roizmaniibacteriota</taxon>
    </lineage>
</organism>
<protein>
    <submittedName>
        <fullName evidence="2">Uncharacterized protein</fullName>
    </submittedName>
</protein>
<evidence type="ECO:0000313" key="2">
    <source>
        <dbReference type="EMBL" id="KKR92666.1"/>
    </source>
</evidence>
<feature type="region of interest" description="Disordered" evidence="1">
    <location>
        <begin position="32"/>
        <end position="66"/>
    </location>
</feature>
<feature type="compositionally biased region" description="Polar residues" evidence="1">
    <location>
        <begin position="47"/>
        <end position="66"/>
    </location>
</feature>
<evidence type="ECO:0000256" key="1">
    <source>
        <dbReference type="SAM" id="MobiDB-lite"/>
    </source>
</evidence>
<gene>
    <name evidence="2" type="ORF">UU41_C0026G0019</name>
</gene>
<proteinExistence type="predicted"/>
<dbReference type="EMBL" id="LCAN01000026">
    <property type="protein sequence ID" value="KKR92666.1"/>
    <property type="molecule type" value="Genomic_DNA"/>
</dbReference>
<dbReference type="AlphaFoldDB" id="A0A0G0UYS4"/>
<comment type="caution">
    <text evidence="2">The sequence shown here is derived from an EMBL/GenBank/DDBJ whole genome shotgun (WGS) entry which is preliminary data.</text>
</comment>
<dbReference type="Proteomes" id="UP000034961">
    <property type="component" value="Unassembled WGS sequence"/>
</dbReference>